<protein>
    <submittedName>
        <fullName evidence="1">Uncharacterized protein</fullName>
    </submittedName>
</protein>
<gene>
    <name evidence="1" type="ORF">BVRB_039290</name>
</gene>
<feature type="non-terminal residue" evidence="1">
    <location>
        <position position="1"/>
    </location>
</feature>
<dbReference type="Proteomes" id="UP000035740">
    <property type="component" value="Unassembled WGS sequence"/>
</dbReference>
<sequence>PIRCNRLTELTDERRPTDRRFANGIASTAIAKSTAAHCRGRRAKICSSEANKSSSHRA</sequence>
<dbReference type="Gramene" id="KMS65115">
    <property type="protein sequence ID" value="KMS65115"/>
    <property type="gene ID" value="BVRB_039290"/>
</dbReference>
<accession>A0A0J8BHB6</accession>
<name>A0A0J8BHB6_BETVV</name>
<proteinExistence type="predicted"/>
<dbReference type="EMBL" id="KQ114425">
    <property type="protein sequence ID" value="KMS65115.1"/>
    <property type="molecule type" value="Genomic_DNA"/>
</dbReference>
<evidence type="ECO:0000313" key="1">
    <source>
        <dbReference type="EMBL" id="KMS65115.1"/>
    </source>
</evidence>
<dbReference type="AlphaFoldDB" id="A0A0J8BHB6"/>
<organism evidence="1 2">
    <name type="scientific">Beta vulgaris subsp. vulgaris</name>
    <name type="common">Beet</name>
    <dbReference type="NCBI Taxonomy" id="3555"/>
    <lineage>
        <taxon>Eukaryota</taxon>
        <taxon>Viridiplantae</taxon>
        <taxon>Streptophyta</taxon>
        <taxon>Embryophyta</taxon>
        <taxon>Tracheophyta</taxon>
        <taxon>Spermatophyta</taxon>
        <taxon>Magnoliopsida</taxon>
        <taxon>eudicotyledons</taxon>
        <taxon>Gunneridae</taxon>
        <taxon>Pentapetalae</taxon>
        <taxon>Caryophyllales</taxon>
        <taxon>Chenopodiaceae</taxon>
        <taxon>Betoideae</taxon>
        <taxon>Beta</taxon>
    </lineage>
</organism>
<keyword evidence="2" id="KW-1185">Reference proteome</keyword>
<reference evidence="1 2" key="1">
    <citation type="journal article" date="2014" name="Nature">
        <title>The genome of the recently domesticated crop plant sugar beet (Beta vulgaris).</title>
        <authorList>
            <person name="Dohm J.C."/>
            <person name="Minoche A.E."/>
            <person name="Holtgrawe D."/>
            <person name="Capella-Gutierrez S."/>
            <person name="Zakrzewski F."/>
            <person name="Tafer H."/>
            <person name="Rupp O."/>
            <person name="Sorensen T.R."/>
            <person name="Stracke R."/>
            <person name="Reinhardt R."/>
            <person name="Goesmann A."/>
            <person name="Kraft T."/>
            <person name="Schulz B."/>
            <person name="Stadler P.F."/>
            <person name="Schmidt T."/>
            <person name="Gabaldon T."/>
            <person name="Lehrach H."/>
            <person name="Weisshaar B."/>
            <person name="Himmelbauer H."/>
        </authorList>
    </citation>
    <scope>NUCLEOTIDE SEQUENCE [LARGE SCALE GENOMIC DNA]</scope>
    <source>
        <tissue evidence="1">Taproot</tissue>
    </source>
</reference>
<evidence type="ECO:0000313" key="2">
    <source>
        <dbReference type="Proteomes" id="UP000035740"/>
    </source>
</evidence>